<reference evidence="3" key="1">
    <citation type="submission" date="2023-03" db="EMBL/GenBank/DDBJ databases">
        <title>Mating type loci evolution in Malassezia.</title>
        <authorList>
            <person name="Coelho M.A."/>
        </authorList>
    </citation>
    <scope>NUCLEOTIDE SEQUENCE</scope>
    <source>
        <strain evidence="3">CBS 9431</strain>
    </source>
</reference>
<evidence type="ECO:0000313" key="3">
    <source>
        <dbReference type="EMBL" id="WFD40696.1"/>
    </source>
</evidence>
<evidence type="ECO:0000259" key="2">
    <source>
        <dbReference type="Pfam" id="PF18126"/>
    </source>
</evidence>
<evidence type="ECO:0000256" key="1">
    <source>
        <dbReference type="SAM" id="MobiDB-lite"/>
    </source>
</evidence>
<dbReference type="Pfam" id="PF18126">
    <property type="entry name" value="Mitoc_mL59"/>
    <property type="match status" value="1"/>
</dbReference>
<gene>
    <name evidence="3" type="ORF">MJAP1_003684</name>
</gene>
<evidence type="ECO:0000313" key="4">
    <source>
        <dbReference type="Proteomes" id="UP001217754"/>
    </source>
</evidence>
<dbReference type="Proteomes" id="UP001217754">
    <property type="component" value="Chromosome 7"/>
</dbReference>
<organism evidence="3 4">
    <name type="scientific">Malassezia japonica</name>
    <dbReference type="NCBI Taxonomy" id="223818"/>
    <lineage>
        <taxon>Eukaryota</taxon>
        <taxon>Fungi</taxon>
        <taxon>Dikarya</taxon>
        <taxon>Basidiomycota</taxon>
        <taxon>Ustilaginomycotina</taxon>
        <taxon>Malasseziomycetes</taxon>
        <taxon>Malasseziales</taxon>
        <taxon>Malasseziaceae</taxon>
        <taxon>Malassezia</taxon>
    </lineage>
</organism>
<feature type="region of interest" description="Disordered" evidence="1">
    <location>
        <begin position="137"/>
        <end position="198"/>
    </location>
</feature>
<keyword evidence="4" id="KW-1185">Reference proteome</keyword>
<dbReference type="InterPro" id="IPR040922">
    <property type="entry name" value="Ribosomal_mL59_dom"/>
</dbReference>
<name>A0AAF0JHB5_9BASI</name>
<dbReference type="PANTHER" id="PTHR28041:SF1">
    <property type="entry name" value="LARGE RIBOSOMAL SUBUNIT PROTEIN ML59"/>
    <property type="match status" value="1"/>
</dbReference>
<dbReference type="GO" id="GO:0003735">
    <property type="term" value="F:structural constituent of ribosome"/>
    <property type="evidence" value="ECO:0007669"/>
    <property type="project" value="InterPro"/>
</dbReference>
<accession>A0AAF0JHB5</accession>
<dbReference type="GO" id="GO:0005762">
    <property type="term" value="C:mitochondrial large ribosomal subunit"/>
    <property type="evidence" value="ECO:0007669"/>
    <property type="project" value="InterPro"/>
</dbReference>
<dbReference type="RefSeq" id="XP_060123593.1">
    <property type="nucleotide sequence ID" value="XM_060267610.1"/>
</dbReference>
<feature type="compositionally biased region" description="Basic and acidic residues" evidence="1">
    <location>
        <begin position="181"/>
        <end position="191"/>
    </location>
</feature>
<dbReference type="GeneID" id="85227335"/>
<proteinExistence type="predicted"/>
<sequence length="198" mass="22453">MHLTRIAQRGAPSEVMAGLARWRSRAAAQGVSAHHKEEAPLEADVNKRTFQHWKNTTSQRWNPPRYSLRRQAELVRAAFQTGDLGAVAASPKFAAFAQRLARQETHELITPYKAQEVPRLSKKQDAKEALRIAQKAHDAGPYAGRSSKRMFKGSNADRASRARARRVQENMTKMDSIVQEWRQDKITEKNKMKPTSPL</sequence>
<dbReference type="InterPro" id="IPR037507">
    <property type="entry name" value="Ribosomal_mL59"/>
</dbReference>
<dbReference type="EMBL" id="CP119964">
    <property type="protein sequence ID" value="WFD40696.1"/>
    <property type="molecule type" value="Genomic_DNA"/>
</dbReference>
<dbReference type="AlphaFoldDB" id="A0AAF0JHB5"/>
<feature type="domain" description="Large ribosomal subunit protein mL59" evidence="2">
    <location>
        <begin position="20"/>
        <end position="183"/>
    </location>
</feature>
<protein>
    <recommendedName>
        <fullName evidence="2">Large ribosomal subunit protein mL59 domain-containing protein</fullName>
    </recommendedName>
</protein>
<dbReference type="PANTHER" id="PTHR28041">
    <property type="entry name" value="54S RIBOSOMAL PROTEIN L25, MITOCHONDRIAL"/>
    <property type="match status" value="1"/>
</dbReference>